<protein>
    <recommendedName>
        <fullName evidence="4">F-box domain-containing protein</fullName>
    </recommendedName>
</protein>
<dbReference type="Gene3D" id="3.80.10.10">
    <property type="entry name" value="Ribonuclease Inhibitor"/>
    <property type="match status" value="1"/>
</dbReference>
<dbReference type="SUPFAM" id="SSF52047">
    <property type="entry name" value="RNI-like"/>
    <property type="match status" value="1"/>
</dbReference>
<feature type="compositionally biased region" description="Polar residues" evidence="1">
    <location>
        <begin position="7"/>
        <end position="24"/>
    </location>
</feature>
<dbReference type="Proteomes" id="UP000799766">
    <property type="component" value="Unassembled WGS sequence"/>
</dbReference>
<accession>A0A6A6P1L3</accession>
<reference evidence="2" key="1">
    <citation type="journal article" date="2020" name="Stud. Mycol.">
        <title>101 Dothideomycetes genomes: a test case for predicting lifestyles and emergence of pathogens.</title>
        <authorList>
            <person name="Haridas S."/>
            <person name="Albert R."/>
            <person name="Binder M."/>
            <person name="Bloem J."/>
            <person name="Labutti K."/>
            <person name="Salamov A."/>
            <person name="Andreopoulos B."/>
            <person name="Baker S."/>
            <person name="Barry K."/>
            <person name="Bills G."/>
            <person name="Bluhm B."/>
            <person name="Cannon C."/>
            <person name="Castanera R."/>
            <person name="Culley D."/>
            <person name="Daum C."/>
            <person name="Ezra D."/>
            <person name="Gonzalez J."/>
            <person name="Henrissat B."/>
            <person name="Kuo A."/>
            <person name="Liang C."/>
            <person name="Lipzen A."/>
            <person name="Lutzoni F."/>
            <person name="Magnuson J."/>
            <person name="Mondo S."/>
            <person name="Nolan M."/>
            <person name="Ohm R."/>
            <person name="Pangilinan J."/>
            <person name="Park H.-J."/>
            <person name="Ramirez L."/>
            <person name="Alfaro M."/>
            <person name="Sun H."/>
            <person name="Tritt A."/>
            <person name="Yoshinaga Y."/>
            <person name="Zwiers L.-H."/>
            <person name="Turgeon B."/>
            <person name="Goodwin S."/>
            <person name="Spatafora J."/>
            <person name="Crous P."/>
            <person name="Grigoriev I."/>
        </authorList>
    </citation>
    <scope>NUCLEOTIDE SEQUENCE</scope>
    <source>
        <strain evidence="2">ATCC 16933</strain>
    </source>
</reference>
<keyword evidence="3" id="KW-1185">Reference proteome</keyword>
<feature type="region of interest" description="Disordered" evidence="1">
    <location>
        <begin position="1"/>
        <end position="24"/>
    </location>
</feature>
<evidence type="ECO:0008006" key="4">
    <source>
        <dbReference type="Google" id="ProtNLM"/>
    </source>
</evidence>
<proteinExistence type="predicted"/>
<evidence type="ECO:0000313" key="2">
    <source>
        <dbReference type="EMBL" id="KAF2457704.1"/>
    </source>
</evidence>
<evidence type="ECO:0000256" key="1">
    <source>
        <dbReference type="SAM" id="MobiDB-lite"/>
    </source>
</evidence>
<gene>
    <name evidence="2" type="ORF">BDY21DRAFT_15157</name>
</gene>
<sequence length="567" mass="64124">MEPRTASLPSYTSLPATPTQKYSRQNLPREVHECILNQLEMAYFGSGEESCWNCYLKDLRNFSLTCRSWDRPATAQLYRILCVPIGDDLFQPAKLFRPRTASRLKLLRRTLRERPSIARLVQVIIVPGLQDFLDGRNEKEQGEVMDSLASIVMACPRLERLTGYIPIYRHQFDRLTPSTPKRPLTPRRRIKQSDVESPLDQATSFLQFHQHWSLLETLFISGQSMGRLNSEMFSYTLRGLPSLRHLFLSNFDAEDFHDKSLLSLPALHSLRLESLPGLTDRGLLHLASSDSATQLRRLSLIGLEITFLLVVSRFVSALPHLRRFTLVQDASPGLMPGAVMAKPVFRSPSLEYMHWDVLVPGTATDEMVESIRLGALPNLRVVRAPSDHDGRIQDMCRPAAAIETRGAAATVSSTVVDQTLRDGRQPLRLIDMLDSLPVVTSDTHYLRTLPAARLAAQHRIQAARRKRATKIVVEDQDGVVSRVHKLRGFVGTVGSRLEYCLEPDVEGSEDAVVGLEDLIRGRPAKEEKLDGKAFCTGQRVITEAGLDRMWSHAPRQKYLRMELERFF</sequence>
<organism evidence="2 3">
    <name type="scientific">Lineolata rhizophorae</name>
    <dbReference type="NCBI Taxonomy" id="578093"/>
    <lineage>
        <taxon>Eukaryota</taxon>
        <taxon>Fungi</taxon>
        <taxon>Dikarya</taxon>
        <taxon>Ascomycota</taxon>
        <taxon>Pezizomycotina</taxon>
        <taxon>Dothideomycetes</taxon>
        <taxon>Dothideomycetes incertae sedis</taxon>
        <taxon>Lineolatales</taxon>
        <taxon>Lineolataceae</taxon>
        <taxon>Lineolata</taxon>
    </lineage>
</organism>
<name>A0A6A6P1L3_9PEZI</name>
<dbReference type="AlphaFoldDB" id="A0A6A6P1L3"/>
<dbReference type="InterPro" id="IPR032675">
    <property type="entry name" value="LRR_dom_sf"/>
</dbReference>
<evidence type="ECO:0000313" key="3">
    <source>
        <dbReference type="Proteomes" id="UP000799766"/>
    </source>
</evidence>
<dbReference type="EMBL" id="MU001679">
    <property type="protein sequence ID" value="KAF2457704.1"/>
    <property type="molecule type" value="Genomic_DNA"/>
</dbReference>
<dbReference type="OrthoDB" id="3210378at2759"/>